<evidence type="ECO:0000256" key="4">
    <source>
        <dbReference type="ARBA" id="ARBA00022679"/>
    </source>
</evidence>
<dbReference type="GO" id="GO:0004373">
    <property type="term" value="F:alpha-1,4-glucan glucosyltransferase (UDP-glucose donor) activity"/>
    <property type="evidence" value="ECO:0007669"/>
    <property type="project" value="UniProtKB-EC"/>
</dbReference>
<evidence type="ECO:0000256" key="1">
    <source>
        <dbReference type="ARBA" id="ARBA00004964"/>
    </source>
</evidence>
<evidence type="ECO:0000256" key="7">
    <source>
        <dbReference type="RuleBase" id="RU363104"/>
    </source>
</evidence>
<dbReference type="Proteomes" id="UP001218218">
    <property type="component" value="Unassembled WGS sequence"/>
</dbReference>
<name>A0AAD7EMS3_9AGAR</name>
<feature type="non-terminal residue" evidence="8">
    <location>
        <position position="1"/>
    </location>
</feature>
<dbReference type="EMBL" id="JARIHO010000028">
    <property type="protein sequence ID" value="KAJ7339217.1"/>
    <property type="molecule type" value="Genomic_DNA"/>
</dbReference>
<comment type="pathway">
    <text evidence="1 7">Glycan biosynthesis; glycogen biosynthesis.</text>
</comment>
<keyword evidence="3 7" id="KW-0328">Glycosyltransferase</keyword>
<comment type="function">
    <text evidence="7">Transfers the glycosyl residue from UDP-Glc to the non-reducing end of alpha-1,4-glucan.</text>
</comment>
<gene>
    <name evidence="8" type="ORF">DFH08DRAFT_705168</name>
</gene>
<proteinExistence type="inferred from homology"/>
<keyword evidence="5 7" id="KW-0320">Glycogen biosynthesis</keyword>
<sequence>SHITTYKAKHLLKHKPNGVVPNSLNVVKFQTMHEFQNCHTSTSLSAVISMATTTLTWITCSM</sequence>
<dbReference type="InterPro" id="IPR008631">
    <property type="entry name" value="Glycogen_synth"/>
</dbReference>
<keyword evidence="4 7" id="KW-0808">Transferase</keyword>
<evidence type="ECO:0000256" key="6">
    <source>
        <dbReference type="ARBA" id="ARBA00047345"/>
    </source>
</evidence>
<dbReference type="AlphaFoldDB" id="A0AAD7EMS3"/>
<evidence type="ECO:0000256" key="2">
    <source>
        <dbReference type="ARBA" id="ARBA00010686"/>
    </source>
</evidence>
<dbReference type="Pfam" id="PF05693">
    <property type="entry name" value="Glycogen_syn"/>
    <property type="match status" value="1"/>
</dbReference>
<evidence type="ECO:0000256" key="5">
    <source>
        <dbReference type="ARBA" id="ARBA00023056"/>
    </source>
</evidence>
<organism evidence="8 9">
    <name type="scientific">Mycena albidolilacea</name>
    <dbReference type="NCBI Taxonomy" id="1033008"/>
    <lineage>
        <taxon>Eukaryota</taxon>
        <taxon>Fungi</taxon>
        <taxon>Dikarya</taxon>
        <taxon>Basidiomycota</taxon>
        <taxon>Agaricomycotina</taxon>
        <taxon>Agaricomycetes</taxon>
        <taxon>Agaricomycetidae</taxon>
        <taxon>Agaricales</taxon>
        <taxon>Marasmiineae</taxon>
        <taxon>Mycenaceae</taxon>
        <taxon>Mycena</taxon>
    </lineage>
</organism>
<accession>A0AAD7EMS3</accession>
<dbReference type="Gene3D" id="3.40.50.2000">
    <property type="entry name" value="Glycogen Phosphorylase B"/>
    <property type="match status" value="1"/>
</dbReference>
<keyword evidence="9" id="KW-1185">Reference proteome</keyword>
<comment type="caution">
    <text evidence="8">The sequence shown here is derived from an EMBL/GenBank/DDBJ whole genome shotgun (WGS) entry which is preliminary data.</text>
</comment>
<reference evidence="8" key="1">
    <citation type="submission" date="2023-03" db="EMBL/GenBank/DDBJ databases">
        <title>Massive genome expansion in bonnet fungi (Mycena s.s.) driven by repeated elements and novel gene families across ecological guilds.</title>
        <authorList>
            <consortium name="Lawrence Berkeley National Laboratory"/>
            <person name="Harder C.B."/>
            <person name="Miyauchi S."/>
            <person name="Viragh M."/>
            <person name="Kuo A."/>
            <person name="Thoen E."/>
            <person name="Andreopoulos B."/>
            <person name="Lu D."/>
            <person name="Skrede I."/>
            <person name="Drula E."/>
            <person name="Henrissat B."/>
            <person name="Morin E."/>
            <person name="Kohler A."/>
            <person name="Barry K."/>
            <person name="LaButti K."/>
            <person name="Morin E."/>
            <person name="Salamov A."/>
            <person name="Lipzen A."/>
            <person name="Mereny Z."/>
            <person name="Hegedus B."/>
            <person name="Baldrian P."/>
            <person name="Stursova M."/>
            <person name="Weitz H."/>
            <person name="Taylor A."/>
            <person name="Grigoriev I.V."/>
            <person name="Nagy L.G."/>
            <person name="Martin F."/>
            <person name="Kauserud H."/>
        </authorList>
    </citation>
    <scope>NUCLEOTIDE SEQUENCE</scope>
    <source>
        <strain evidence="8">CBHHK002</strain>
    </source>
</reference>
<comment type="catalytic activity">
    <reaction evidence="6">
        <text>[(1-&gt;4)-alpha-D-glucosyl](n) + UDP-alpha-D-glucose = [(1-&gt;4)-alpha-D-glucosyl](n+1) + UDP + H(+)</text>
        <dbReference type="Rhea" id="RHEA:18549"/>
        <dbReference type="Rhea" id="RHEA-COMP:9584"/>
        <dbReference type="Rhea" id="RHEA-COMP:9587"/>
        <dbReference type="ChEBI" id="CHEBI:15378"/>
        <dbReference type="ChEBI" id="CHEBI:15444"/>
        <dbReference type="ChEBI" id="CHEBI:58223"/>
        <dbReference type="ChEBI" id="CHEBI:58885"/>
        <dbReference type="EC" id="2.4.1.11"/>
    </reaction>
    <physiologicalReaction direction="left-to-right" evidence="6">
        <dbReference type="Rhea" id="RHEA:18550"/>
    </physiologicalReaction>
</comment>
<comment type="similarity">
    <text evidence="2 7">Belongs to the glycosyltransferase 3 family.</text>
</comment>
<evidence type="ECO:0000313" key="8">
    <source>
        <dbReference type="EMBL" id="KAJ7339217.1"/>
    </source>
</evidence>
<dbReference type="EC" id="2.4.1.11" evidence="7"/>
<protein>
    <recommendedName>
        <fullName evidence="7">Glycogen [starch] synthase</fullName>
        <ecNumber evidence="7">2.4.1.11</ecNumber>
    </recommendedName>
</protein>
<dbReference type="GO" id="GO:0005978">
    <property type="term" value="P:glycogen biosynthetic process"/>
    <property type="evidence" value="ECO:0007669"/>
    <property type="project" value="UniProtKB-KW"/>
</dbReference>
<evidence type="ECO:0000256" key="3">
    <source>
        <dbReference type="ARBA" id="ARBA00022676"/>
    </source>
</evidence>
<evidence type="ECO:0000313" key="9">
    <source>
        <dbReference type="Proteomes" id="UP001218218"/>
    </source>
</evidence>